<comment type="similarity">
    <text evidence="5">Belongs to the TDD superfamily. DTWD2 family.</text>
</comment>
<protein>
    <recommendedName>
        <fullName evidence="1">tRNA-uridine aminocarboxypropyltransferase</fullName>
        <ecNumber evidence="1">2.5.1.25</ecNumber>
    </recommendedName>
</protein>
<evidence type="ECO:0000256" key="2">
    <source>
        <dbReference type="ARBA" id="ARBA00022679"/>
    </source>
</evidence>
<dbReference type="GO" id="GO:0016432">
    <property type="term" value="F:tRNA-uridine aminocarboxypropyltransferase activity"/>
    <property type="evidence" value="ECO:0007669"/>
    <property type="project" value="UniProtKB-EC"/>
</dbReference>
<comment type="caution">
    <text evidence="6">The sequence shown here is derived from an EMBL/GenBank/DDBJ whole genome shotgun (WGS) entry which is preliminary data.</text>
</comment>
<dbReference type="Pfam" id="PF03942">
    <property type="entry name" value="DTW"/>
    <property type="match status" value="1"/>
</dbReference>
<dbReference type="EMBL" id="AWTN01000035">
    <property type="protein sequence ID" value="KGG97299.1"/>
    <property type="molecule type" value="Genomic_DNA"/>
</dbReference>
<evidence type="ECO:0000256" key="5">
    <source>
        <dbReference type="ARBA" id="ARBA00034489"/>
    </source>
</evidence>
<keyword evidence="4" id="KW-0819">tRNA processing</keyword>
<proteinExistence type="inferred from homology"/>
<evidence type="ECO:0000256" key="3">
    <source>
        <dbReference type="ARBA" id="ARBA00022691"/>
    </source>
</evidence>
<dbReference type="InterPro" id="IPR039262">
    <property type="entry name" value="DTWD2/TAPT"/>
</dbReference>
<dbReference type="PANTHER" id="PTHR21392">
    <property type="entry name" value="TRNA-URIDINE AMINOCARBOXYPROPYLTRANSFERASE 2"/>
    <property type="match status" value="1"/>
</dbReference>
<accession>A0A0E3BPQ8</accession>
<dbReference type="PANTHER" id="PTHR21392:SF0">
    <property type="entry name" value="TRNA-URIDINE AMINOCARBOXYPROPYLTRANSFERASE 2"/>
    <property type="match status" value="1"/>
</dbReference>
<evidence type="ECO:0000313" key="6">
    <source>
        <dbReference type="EMBL" id="KGG97299.1"/>
    </source>
</evidence>
<evidence type="ECO:0000313" key="7">
    <source>
        <dbReference type="Proteomes" id="UP000029567"/>
    </source>
</evidence>
<dbReference type="GO" id="GO:0008033">
    <property type="term" value="P:tRNA processing"/>
    <property type="evidence" value="ECO:0007669"/>
    <property type="project" value="UniProtKB-KW"/>
</dbReference>
<name>A0A0E3BPQ8_9BURK</name>
<dbReference type="InterPro" id="IPR005636">
    <property type="entry name" value="DTW"/>
</dbReference>
<evidence type="ECO:0000256" key="4">
    <source>
        <dbReference type="ARBA" id="ARBA00022694"/>
    </source>
</evidence>
<dbReference type="AlphaFoldDB" id="A0A0E3BPQ8"/>
<dbReference type="RefSeq" id="WP_034377892.1">
    <property type="nucleotide sequence ID" value="NZ_AWTN01000035.1"/>
</dbReference>
<reference evidence="6 7" key="1">
    <citation type="submission" date="2013-09" db="EMBL/GenBank/DDBJ databases">
        <title>High correlation between genotypes and phenotypes of environmental bacteria Comamonas testosteroni strains.</title>
        <authorList>
            <person name="Liu L."/>
            <person name="Zhu W."/>
            <person name="Xia X."/>
            <person name="Xu B."/>
            <person name="Luo M."/>
            <person name="Wang G."/>
        </authorList>
    </citation>
    <scope>NUCLEOTIDE SEQUENCE [LARGE SCALE GENOMIC DNA]</scope>
    <source>
        <strain evidence="6 7">JL14</strain>
    </source>
</reference>
<evidence type="ECO:0000256" key="1">
    <source>
        <dbReference type="ARBA" id="ARBA00012386"/>
    </source>
</evidence>
<dbReference type="EC" id="2.5.1.25" evidence="1"/>
<dbReference type="SMART" id="SM01144">
    <property type="entry name" value="DTW"/>
    <property type="match status" value="1"/>
</dbReference>
<keyword evidence="3" id="KW-0949">S-adenosyl-L-methionine</keyword>
<gene>
    <name evidence="6" type="ORF">P245_05150</name>
</gene>
<organism evidence="6 7">
    <name type="scientific">Comamonas thiooxydans</name>
    <dbReference type="NCBI Taxonomy" id="363952"/>
    <lineage>
        <taxon>Bacteria</taxon>
        <taxon>Pseudomonadati</taxon>
        <taxon>Pseudomonadota</taxon>
        <taxon>Betaproteobacteria</taxon>
        <taxon>Burkholderiales</taxon>
        <taxon>Comamonadaceae</taxon>
        <taxon>Comamonas</taxon>
    </lineage>
</organism>
<sequence length="227" mass="25094">MSRPDPRPRCPHCHRALRTCICSLAQAVAHQAEVLILMHPMEVHEAKGTGHLLHLCLPHSRVMVGEEFDATELEAALHGSWASWADTDGAPRHSLLLYPDTAEQDAALGLAAASPLPLPWPQPPERLRLVVIDGTWRKSRKMLYLNPALQALPRLPLQNVEDSGYAIRKAHLPGQLSSFEAAAQALAQLHNWTADGSANATLHEVFKQFVAQQMQLRQHNQAPQRSA</sequence>
<accession>A0A0K6IBF8</accession>
<dbReference type="Proteomes" id="UP000029567">
    <property type="component" value="Unassembled WGS sequence"/>
</dbReference>
<keyword evidence="2" id="KW-0808">Transferase</keyword>